<gene>
    <name evidence="2" type="ORF">IAA62_03985</name>
</gene>
<dbReference type="AlphaFoldDB" id="A0A9D1SZ80"/>
<keyword evidence="1" id="KW-0812">Transmembrane</keyword>
<evidence type="ECO:0000313" key="2">
    <source>
        <dbReference type="EMBL" id="HIV01692.1"/>
    </source>
</evidence>
<evidence type="ECO:0000313" key="3">
    <source>
        <dbReference type="Proteomes" id="UP000886861"/>
    </source>
</evidence>
<feature type="transmembrane region" description="Helical" evidence="1">
    <location>
        <begin position="6"/>
        <end position="22"/>
    </location>
</feature>
<keyword evidence="1" id="KW-1133">Transmembrane helix</keyword>
<dbReference type="EMBL" id="DVOJ01000014">
    <property type="protein sequence ID" value="HIV01692.1"/>
    <property type="molecule type" value="Genomic_DNA"/>
</dbReference>
<feature type="transmembrane region" description="Helical" evidence="1">
    <location>
        <begin position="34"/>
        <end position="51"/>
    </location>
</feature>
<proteinExistence type="predicted"/>
<dbReference type="InterPro" id="IPR014245">
    <property type="entry name" value="Spore_III_AF"/>
</dbReference>
<accession>A0A9D1SZ80</accession>
<reference evidence="2" key="1">
    <citation type="submission" date="2020-10" db="EMBL/GenBank/DDBJ databases">
        <authorList>
            <person name="Gilroy R."/>
        </authorList>
    </citation>
    <scope>NUCLEOTIDE SEQUENCE</scope>
    <source>
        <strain evidence="2">CHK186-9395</strain>
    </source>
</reference>
<sequence length="158" mass="17661">MTAWILSIAGVTILSVVVDLILPSGQTAKYIKNIFAFVMILVIISPLPALIKGNFNVNDIFESEEIVLQEDYIYQVNRDKLTALEEEITSSLEEKGIKNVVVTINADIFQIEMKILEVNVDLSDLVIDENSGHIDIEKAITEVVNRLVGEEVIIIFNE</sequence>
<organism evidence="2 3">
    <name type="scientific">Candidatus Caccopulliclostridium gallistercoris</name>
    <dbReference type="NCBI Taxonomy" id="2840719"/>
    <lineage>
        <taxon>Bacteria</taxon>
        <taxon>Bacillati</taxon>
        <taxon>Bacillota</taxon>
        <taxon>Clostridia</taxon>
        <taxon>Candidatus Caccopulliclostridium</taxon>
    </lineage>
</organism>
<evidence type="ECO:0000256" key="1">
    <source>
        <dbReference type="SAM" id="Phobius"/>
    </source>
</evidence>
<keyword evidence="1" id="KW-0472">Membrane</keyword>
<protein>
    <submittedName>
        <fullName evidence="2">Stage III sporulation protein AF</fullName>
    </submittedName>
</protein>
<dbReference type="Pfam" id="PF09581">
    <property type="entry name" value="Spore_III_AF"/>
    <property type="match status" value="1"/>
</dbReference>
<reference evidence="2" key="2">
    <citation type="journal article" date="2021" name="PeerJ">
        <title>Extensive microbial diversity within the chicken gut microbiome revealed by metagenomics and culture.</title>
        <authorList>
            <person name="Gilroy R."/>
            <person name="Ravi A."/>
            <person name="Getino M."/>
            <person name="Pursley I."/>
            <person name="Horton D.L."/>
            <person name="Alikhan N.F."/>
            <person name="Baker D."/>
            <person name="Gharbi K."/>
            <person name="Hall N."/>
            <person name="Watson M."/>
            <person name="Adriaenssens E.M."/>
            <person name="Foster-Nyarko E."/>
            <person name="Jarju S."/>
            <person name="Secka A."/>
            <person name="Antonio M."/>
            <person name="Oren A."/>
            <person name="Chaudhuri R.R."/>
            <person name="La Ragione R."/>
            <person name="Hildebrand F."/>
            <person name="Pallen M.J."/>
        </authorList>
    </citation>
    <scope>NUCLEOTIDE SEQUENCE</scope>
    <source>
        <strain evidence="2">CHK186-9395</strain>
    </source>
</reference>
<dbReference type="Proteomes" id="UP000886861">
    <property type="component" value="Unassembled WGS sequence"/>
</dbReference>
<name>A0A9D1SZ80_9FIRM</name>
<comment type="caution">
    <text evidence="2">The sequence shown here is derived from an EMBL/GenBank/DDBJ whole genome shotgun (WGS) entry which is preliminary data.</text>
</comment>